<dbReference type="FunFam" id="2.60.40.4100:FF:000004">
    <property type="entry name" value="Zona pellucida sperm-binding protein 2"/>
    <property type="match status" value="1"/>
</dbReference>
<evidence type="ECO:0000256" key="6">
    <source>
        <dbReference type="ARBA" id="ARBA00022692"/>
    </source>
</evidence>
<dbReference type="Gene3D" id="2.60.40.4100">
    <property type="entry name" value="Zona pellucida, ZP-C domain"/>
    <property type="match status" value="1"/>
</dbReference>
<keyword evidence="11" id="KW-0325">Glycoprotein</keyword>
<dbReference type="InterPro" id="IPR042235">
    <property type="entry name" value="ZP-C_dom"/>
</dbReference>
<dbReference type="AlphaFoldDB" id="A0A8B7B6H1"/>
<dbReference type="InterPro" id="IPR055356">
    <property type="entry name" value="ZP-N"/>
</dbReference>
<keyword evidence="9" id="KW-1015">Disulfide bond</keyword>
<evidence type="ECO:0000256" key="20">
    <source>
        <dbReference type="SAM" id="Phobius"/>
    </source>
</evidence>
<evidence type="ECO:0000256" key="12">
    <source>
        <dbReference type="ARBA" id="ARBA00023279"/>
    </source>
</evidence>
<evidence type="ECO:0000256" key="3">
    <source>
        <dbReference type="ARBA" id="ARBA00022525"/>
    </source>
</evidence>
<dbReference type="Pfam" id="PF00100">
    <property type="entry name" value="Zona_pellucida"/>
    <property type="match status" value="1"/>
</dbReference>
<dbReference type="Gene3D" id="2.60.40.3210">
    <property type="entry name" value="Zona pellucida, ZP-N domain"/>
    <property type="match status" value="1"/>
</dbReference>
<evidence type="ECO:0000256" key="9">
    <source>
        <dbReference type="ARBA" id="ARBA00023157"/>
    </source>
</evidence>
<evidence type="ECO:0000259" key="21">
    <source>
        <dbReference type="PROSITE" id="PS51034"/>
    </source>
</evidence>
<feature type="domain" description="ZP" evidence="21">
    <location>
        <begin position="359"/>
        <end position="624"/>
    </location>
</feature>
<keyword evidence="2" id="KW-1003">Cell membrane</keyword>
<dbReference type="InterPro" id="IPR057637">
    <property type="entry name" value="Ig_ZP2_1st"/>
</dbReference>
<sequence>MVVPLVMACRWRANSRQHPSSGGLRAYMSLPLFFILITTENSVGAAQLENSTFPGTVSCHEDGMIMALPRDFGAKKWHASVVDSLGLEVMNCTYILDPENLTLSAPYENCTRKVHNEYQMTIRLMDNNATTSHRATTYQISCPIMKPQKRLSQWIIGSTNCMKDFMSRTLLLGWILNIGEGPGRNLTLGEAMKQGYTALIDSGKLMLQVSFNATGVTHYKQDNSHLYMVPLMLIYDSPGQIMIFRTRMICVTDHVTCNATHMTLTIPEFPGKLKAVSTENGDIEASQLHDNGIDVETTNGLRLHFSKSFFKTKMSTTCLSFQFYISLKLTFRFNQETVSMVIHPECPCESPVSIVTDELCTQDGFMELEIHSHQTRPALDLDTLRVGDSSCLPVFKAQSQGLVRFHIPLNGCGTRHEFKEDKVIYENEIHALWADLPSKISRESEFRMTVKCYYSSSDVLININVGNLPPPLAPVKPGSLAFILQTYPDNSYQQPYGDHEYPLVRYLRQPIYMEVKVLNRTDPNIKLVIDDCWATATMDAASLPQWNIIMDGCEYNLDNYQTTFHQVGSSVTHPDHYQRFDVKTFAFVSRTQALSSLVYFHCSALICNSLSPDSPLCSVTCPRPLRRRRDTGATEEEKATVSLPGPILLLSDSPSLRDLGDSKGHRTTEDISFKSMVVMAALAGVVATLSLVTYLHKKRTMSP</sequence>
<evidence type="ECO:0000256" key="19">
    <source>
        <dbReference type="ARBA" id="ARBA00046716"/>
    </source>
</evidence>
<dbReference type="PROSITE" id="PS51034">
    <property type="entry name" value="ZP_2"/>
    <property type="match status" value="1"/>
</dbReference>
<dbReference type="RefSeq" id="XP_007955539.1">
    <property type="nucleotide sequence ID" value="XM_007957348.1"/>
</dbReference>
<keyword evidence="6 20" id="KW-0812">Transmembrane</keyword>
<gene>
    <name evidence="23" type="primary">ZP2</name>
</gene>
<dbReference type="PANTHER" id="PTHR23343">
    <property type="entry name" value="ZONA PELLUCIDA SPERM-BINDING PROTEIN"/>
    <property type="match status" value="1"/>
</dbReference>
<keyword evidence="5" id="KW-0165">Cleavage on pair of basic residues</keyword>
<dbReference type="InterPro" id="IPR001507">
    <property type="entry name" value="ZP_dom"/>
</dbReference>
<protein>
    <recommendedName>
        <fullName evidence="15">Zona pellucida sperm-binding protein 2</fullName>
    </recommendedName>
    <alternativeName>
        <fullName evidence="17">Zona pellucida glycoprotein 2</fullName>
    </alternativeName>
    <alternativeName>
        <fullName evidence="16">Zona pellucida protein A</fullName>
    </alternativeName>
</protein>
<keyword evidence="3" id="KW-0964">Secreted</keyword>
<dbReference type="GO" id="GO:0060468">
    <property type="term" value="P:prevention of polyspermy"/>
    <property type="evidence" value="ECO:0007669"/>
    <property type="project" value="TreeGrafter"/>
</dbReference>
<dbReference type="InterPro" id="IPR051148">
    <property type="entry name" value="Zona_Pellucida_Domain_gp"/>
</dbReference>
<comment type="function">
    <text evidence="18">Component of the zona pellucida, an extracellular matrix surrounding oocytes which mediates sperm binding, induction of the acrosome reaction and prevents post-fertilization polyspermy. The zona pellucida is composed of 3 to 4 glycoproteins, ZP1, ZP2, ZP3, and ZP4. ZP2 may act as a secondary sperm receptor.</text>
</comment>
<keyword evidence="7 20" id="KW-1133">Transmembrane helix</keyword>
<evidence type="ECO:0000256" key="16">
    <source>
        <dbReference type="ARBA" id="ARBA00042272"/>
    </source>
</evidence>
<dbReference type="Pfam" id="PF23736">
    <property type="entry name" value="Ig_ZP2"/>
    <property type="match status" value="1"/>
</dbReference>
<evidence type="ECO:0000256" key="8">
    <source>
        <dbReference type="ARBA" id="ARBA00023136"/>
    </source>
</evidence>
<evidence type="ECO:0000256" key="10">
    <source>
        <dbReference type="ARBA" id="ARBA00023170"/>
    </source>
</evidence>
<dbReference type="PRINTS" id="PR00023">
    <property type="entry name" value="ZPELLUCIDA"/>
</dbReference>
<evidence type="ECO:0000256" key="14">
    <source>
        <dbReference type="ARBA" id="ARBA00038403"/>
    </source>
</evidence>
<dbReference type="OrthoDB" id="9903747at2759"/>
<reference evidence="23" key="1">
    <citation type="submission" date="2025-08" db="UniProtKB">
        <authorList>
            <consortium name="RefSeq"/>
        </authorList>
    </citation>
    <scope>IDENTIFICATION</scope>
</reference>
<evidence type="ECO:0000313" key="23">
    <source>
        <dbReference type="RefSeq" id="XP_007955539.1"/>
    </source>
</evidence>
<accession>A0A8B7B6H1</accession>
<dbReference type="GO" id="GO:0007339">
    <property type="term" value="P:binding of sperm to zona pellucida"/>
    <property type="evidence" value="ECO:0007669"/>
    <property type="project" value="TreeGrafter"/>
</dbReference>
<evidence type="ECO:0000256" key="18">
    <source>
        <dbReference type="ARBA" id="ARBA00046021"/>
    </source>
</evidence>
<evidence type="ECO:0000256" key="17">
    <source>
        <dbReference type="ARBA" id="ARBA00042572"/>
    </source>
</evidence>
<keyword evidence="8 20" id="KW-0472">Membrane</keyword>
<dbReference type="Proteomes" id="UP000694850">
    <property type="component" value="Unplaced"/>
</dbReference>
<evidence type="ECO:0000256" key="15">
    <source>
        <dbReference type="ARBA" id="ARBA00040237"/>
    </source>
</evidence>
<feature type="transmembrane region" description="Helical" evidence="20">
    <location>
        <begin position="676"/>
        <end position="695"/>
    </location>
</feature>
<evidence type="ECO:0000256" key="4">
    <source>
        <dbReference type="ARBA" id="ARBA00022530"/>
    </source>
</evidence>
<dbReference type="Pfam" id="PF23738">
    <property type="entry name" value="Ig_ZP2_N"/>
    <property type="match status" value="1"/>
</dbReference>
<organism evidence="22 23">
    <name type="scientific">Orycteropus afer afer</name>
    <dbReference type="NCBI Taxonomy" id="1230840"/>
    <lineage>
        <taxon>Eukaryota</taxon>
        <taxon>Metazoa</taxon>
        <taxon>Chordata</taxon>
        <taxon>Craniata</taxon>
        <taxon>Vertebrata</taxon>
        <taxon>Euteleostomi</taxon>
        <taxon>Mammalia</taxon>
        <taxon>Eutheria</taxon>
        <taxon>Afrotheria</taxon>
        <taxon>Tubulidentata</taxon>
        <taxon>Orycteropodidae</taxon>
        <taxon>Orycteropus</taxon>
    </lineage>
</organism>
<keyword evidence="4" id="KW-0272">Extracellular matrix</keyword>
<comment type="subunit">
    <text evidence="19">Can form homopolymers that assemble into long fibers (in vitro). Polymers of ZP2 and ZP3 organized into long filaments cross-linked by ZP1 homodimers. Interacts with ZP3.</text>
</comment>
<evidence type="ECO:0000256" key="1">
    <source>
        <dbReference type="ARBA" id="ARBA00004251"/>
    </source>
</evidence>
<proteinExistence type="inferred from homology"/>
<dbReference type="FunFam" id="2.60.40.3210:FF:000006">
    <property type="entry name" value="Zona pellucida sperm-binding protein 2"/>
    <property type="match status" value="1"/>
</dbReference>
<dbReference type="GO" id="GO:0005886">
    <property type="term" value="C:plasma membrane"/>
    <property type="evidence" value="ECO:0007669"/>
    <property type="project" value="UniProtKB-SubCell"/>
</dbReference>
<comment type="subcellular location">
    <subcellularLocation>
        <location evidence="1">Cell membrane</location>
        <topology evidence="1">Single-pass type I membrane protein</topology>
    </subcellularLocation>
    <subcellularLocation>
        <location evidence="13">Zona pellucida</location>
    </subcellularLocation>
</comment>
<keyword evidence="22" id="KW-1185">Reference proteome</keyword>
<evidence type="ECO:0000256" key="13">
    <source>
        <dbReference type="ARBA" id="ARBA00024183"/>
    </source>
</evidence>
<dbReference type="GO" id="GO:0035804">
    <property type="term" value="F:structural constituent of egg coat"/>
    <property type="evidence" value="ECO:0007669"/>
    <property type="project" value="TreeGrafter"/>
</dbReference>
<dbReference type="GO" id="GO:0035805">
    <property type="term" value="C:egg coat"/>
    <property type="evidence" value="ECO:0007669"/>
    <property type="project" value="UniProtKB-SubCell"/>
</dbReference>
<dbReference type="InterPro" id="IPR048290">
    <property type="entry name" value="ZP_chr"/>
</dbReference>
<evidence type="ECO:0000256" key="7">
    <source>
        <dbReference type="ARBA" id="ARBA00022989"/>
    </source>
</evidence>
<dbReference type="Pfam" id="PF23740">
    <property type="entry name" value="Ig_ZP2_3rd"/>
    <property type="match status" value="1"/>
</dbReference>
<dbReference type="CTD" id="7783"/>
<evidence type="ECO:0000256" key="5">
    <source>
        <dbReference type="ARBA" id="ARBA00022685"/>
    </source>
</evidence>
<keyword evidence="12" id="KW-0278">Fertilization</keyword>
<name>A0A8B7B6H1_ORYAF</name>
<dbReference type="InterPro" id="IPR057638">
    <property type="entry name" value="Ig_ZP2_2nd"/>
</dbReference>
<dbReference type="PANTHER" id="PTHR23343:SF4">
    <property type="entry name" value="ZONA PELLUCIDA SPERM-BINDING PROTEIN 2"/>
    <property type="match status" value="1"/>
</dbReference>
<dbReference type="Pfam" id="PF23344">
    <property type="entry name" value="ZP-N"/>
    <property type="match status" value="1"/>
</dbReference>
<evidence type="ECO:0000256" key="11">
    <source>
        <dbReference type="ARBA" id="ARBA00023180"/>
    </source>
</evidence>
<dbReference type="InterPro" id="IPR055355">
    <property type="entry name" value="ZP-C"/>
</dbReference>
<keyword evidence="10" id="KW-0675">Receptor</keyword>
<dbReference type="SMART" id="SM00241">
    <property type="entry name" value="ZP"/>
    <property type="match status" value="1"/>
</dbReference>
<evidence type="ECO:0000313" key="22">
    <source>
        <dbReference type="Proteomes" id="UP000694850"/>
    </source>
</evidence>
<dbReference type="GeneID" id="103211399"/>
<evidence type="ECO:0000256" key="2">
    <source>
        <dbReference type="ARBA" id="ARBA00022475"/>
    </source>
</evidence>
<dbReference type="InterPro" id="IPR057636">
    <property type="entry name" value="Ig_ZP2_3rd"/>
</dbReference>
<dbReference type="GO" id="GO:0032190">
    <property type="term" value="F:acrosin binding"/>
    <property type="evidence" value="ECO:0007669"/>
    <property type="project" value="TreeGrafter"/>
</dbReference>
<comment type="similarity">
    <text evidence="14">Belongs to the ZP domain family. ZPA subfamily.</text>
</comment>